<dbReference type="GO" id="GO:0005923">
    <property type="term" value="C:bicellular tight junction"/>
    <property type="evidence" value="ECO:0007669"/>
    <property type="project" value="UniProtKB-SubCell"/>
</dbReference>
<feature type="domain" description="L27" evidence="16">
    <location>
        <begin position="28"/>
        <end position="82"/>
    </location>
</feature>
<dbReference type="PROSITE" id="PS50106">
    <property type="entry name" value="PDZ"/>
    <property type="match status" value="1"/>
</dbReference>
<dbReference type="SUPFAM" id="SSF52540">
    <property type="entry name" value="P-loop containing nucleoside triphosphate hydrolases"/>
    <property type="match status" value="1"/>
</dbReference>
<protein>
    <recommendedName>
        <fullName evidence="5">MAGUK p55 subfamily member 7</fullName>
    </recommendedName>
</protein>
<dbReference type="Gene3D" id="2.30.30.40">
    <property type="entry name" value="SH3 Domains"/>
    <property type="match status" value="1"/>
</dbReference>
<evidence type="ECO:0000256" key="11">
    <source>
        <dbReference type="PROSITE-ProRule" id="PRU00192"/>
    </source>
</evidence>
<dbReference type="PROSITE" id="PS50052">
    <property type="entry name" value="GUANYLATE_KINASE_2"/>
    <property type="match status" value="1"/>
</dbReference>
<keyword evidence="9" id="KW-0965">Cell junction</keyword>
<evidence type="ECO:0000256" key="7">
    <source>
        <dbReference type="ARBA" id="ARBA00022443"/>
    </source>
</evidence>
<dbReference type="InterPro" id="IPR036028">
    <property type="entry name" value="SH3-like_dom_sf"/>
</dbReference>
<proteinExistence type="inferred from homology"/>
<accession>A0A8C2SY08</accession>
<reference evidence="17" key="2">
    <citation type="submission" date="2025-08" db="UniProtKB">
        <authorList>
            <consortium name="Ensembl"/>
        </authorList>
    </citation>
    <scope>IDENTIFICATION</scope>
</reference>
<dbReference type="Gene3D" id="1.10.287.650">
    <property type="entry name" value="L27 domain"/>
    <property type="match status" value="1"/>
</dbReference>
<dbReference type="Proteomes" id="UP000694412">
    <property type="component" value="Chromosome 2"/>
</dbReference>
<dbReference type="GO" id="GO:0005654">
    <property type="term" value="C:nucleoplasm"/>
    <property type="evidence" value="ECO:0007669"/>
    <property type="project" value="Ensembl"/>
</dbReference>
<dbReference type="PRINTS" id="PR00452">
    <property type="entry name" value="SH3DOMAIN"/>
</dbReference>
<evidence type="ECO:0000259" key="13">
    <source>
        <dbReference type="PROSITE" id="PS50002"/>
    </source>
</evidence>
<feature type="transmembrane region" description="Helical" evidence="12">
    <location>
        <begin position="317"/>
        <end position="339"/>
    </location>
</feature>
<reference evidence="17" key="1">
    <citation type="submission" date="2015-11" db="EMBL/GenBank/DDBJ databases">
        <authorList>
            <consortium name="International Coturnix japonica Genome Analysis Consortium"/>
            <person name="Warren W."/>
            <person name="Burt D.W."/>
            <person name="Antin P.B."/>
            <person name="Lanford R."/>
            <person name="Gros J."/>
            <person name="Wilson R.K."/>
        </authorList>
    </citation>
    <scope>NUCLEOTIDE SEQUENCE [LARGE SCALE GENOMIC DNA]</scope>
</reference>
<dbReference type="GO" id="GO:0071896">
    <property type="term" value="P:protein localization to adherens junction"/>
    <property type="evidence" value="ECO:0007669"/>
    <property type="project" value="Ensembl"/>
</dbReference>
<evidence type="ECO:0000256" key="8">
    <source>
        <dbReference type="ARBA" id="ARBA00022737"/>
    </source>
</evidence>
<dbReference type="InterPro" id="IPR014775">
    <property type="entry name" value="L27_C"/>
</dbReference>
<dbReference type="CDD" id="cd06799">
    <property type="entry name" value="PDZ_MPP3-MPP4-MPP7-like"/>
    <property type="match status" value="1"/>
</dbReference>
<evidence type="ECO:0000256" key="4">
    <source>
        <dbReference type="ARBA" id="ARBA00007014"/>
    </source>
</evidence>
<dbReference type="InterPro" id="IPR050716">
    <property type="entry name" value="MAGUK"/>
</dbReference>
<dbReference type="InterPro" id="IPR001452">
    <property type="entry name" value="SH3_domain"/>
</dbReference>
<dbReference type="Pfam" id="PF07653">
    <property type="entry name" value="SH3_2"/>
    <property type="match status" value="1"/>
</dbReference>
<gene>
    <name evidence="17" type="primary">MPP7</name>
</gene>
<dbReference type="PROSITE" id="PS00856">
    <property type="entry name" value="GUANYLATE_KINASE_1"/>
    <property type="match status" value="1"/>
</dbReference>
<dbReference type="CDD" id="cd00071">
    <property type="entry name" value="GMPK"/>
    <property type="match status" value="1"/>
</dbReference>
<dbReference type="Gene3D" id="3.40.50.300">
    <property type="entry name" value="P-loop containing nucleotide triphosphate hydrolases"/>
    <property type="match status" value="1"/>
</dbReference>
<dbReference type="GO" id="GO:0019904">
    <property type="term" value="F:protein domain specific binding"/>
    <property type="evidence" value="ECO:0007669"/>
    <property type="project" value="Ensembl"/>
</dbReference>
<evidence type="ECO:0000256" key="12">
    <source>
        <dbReference type="SAM" id="Phobius"/>
    </source>
</evidence>
<keyword evidence="12" id="KW-1133">Transmembrane helix</keyword>
<evidence type="ECO:0000256" key="3">
    <source>
        <dbReference type="ARBA" id="ARBA00004536"/>
    </source>
</evidence>
<dbReference type="SMART" id="SM00072">
    <property type="entry name" value="GuKc"/>
    <property type="match status" value="1"/>
</dbReference>
<keyword evidence="10 12" id="KW-0472">Membrane</keyword>
<dbReference type="SUPFAM" id="SSF50044">
    <property type="entry name" value="SH3-domain"/>
    <property type="match status" value="1"/>
</dbReference>
<organism evidence="17 18">
    <name type="scientific">Coturnix japonica</name>
    <name type="common">Japanese quail</name>
    <name type="synonym">Coturnix coturnix japonica</name>
    <dbReference type="NCBI Taxonomy" id="93934"/>
    <lineage>
        <taxon>Eukaryota</taxon>
        <taxon>Metazoa</taxon>
        <taxon>Chordata</taxon>
        <taxon>Craniata</taxon>
        <taxon>Vertebrata</taxon>
        <taxon>Euteleostomi</taxon>
        <taxon>Archelosauria</taxon>
        <taxon>Archosauria</taxon>
        <taxon>Dinosauria</taxon>
        <taxon>Saurischia</taxon>
        <taxon>Theropoda</taxon>
        <taxon>Coelurosauria</taxon>
        <taxon>Aves</taxon>
        <taxon>Neognathae</taxon>
        <taxon>Galloanserae</taxon>
        <taxon>Galliformes</taxon>
        <taxon>Phasianidae</taxon>
        <taxon>Perdicinae</taxon>
        <taxon>Coturnix</taxon>
    </lineage>
</organism>
<feature type="domain" description="Guanylate kinase-like" evidence="14">
    <location>
        <begin position="406"/>
        <end position="598"/>
    </location>
</feature>
<dbReference type="SMART" id="SM00228">
    <property type="entry name" value="PDZ"/>
    <property type="match status" value="1"/>
</dbReference>
<evidence type="ECO:0000256" key="6">
    <source>
        <dbReference type="ARBA" id="ARBA00022427"/>
    </source>
</evidence>
<dbReference type="InterPro" id="IPR036034">
    <property type="entry name" value="PDZ_sf"/>
</dbReference>
<comment type="similarity">
    <text evidence="4">Belongs to the MAGUK family.</text>
</comment>
<comment type="subcellular location">
    <subcellularLocation>
        <location evidence="3">Cell junction</location>
        <location evidence="3">Adherens junction</location>
    </subcellularLocation>
    <subcellularLocation>
        <location evidence="2">Cell junction</location>
        <location evidence="2">Tight junction</location>
    </subcellularLocation>
    <subcellularLocation>
        <location evidence="1">Membrane</location>
        <topology evidence="1">Peripheral membrane protein</topology>
    </subcellularLocation>
</comment>
<dbReference type="InterPro" id="IPR035599">
    <property type="entry name" value="MPP7_SH3"/>
</dbReference>
<dbReference type="CDD" id="cd12033">
    <property type="entry name" value="SH3_MPP7"/>
    <property type="match status" value="1"/>
</dbReference>
<dbReference type="GeneTree" id="ENSGT00940000156232"/>
<dbReference type="InterPro" id="IPR020590">
    <property type="entry name" value="Guanylate_kinase_CS"/>
</dbReference>
<keyword evidence="18" id="KW-1185">Reference proteome</keyword>
<dbReference type="Pfam" id="PF02828">
    <property type="entry name" value="L27"/>
    <property type="match status" value="2"/>
</dbReference>
<evidence type="ECO:0000256" key="10">
    <source>
        <dbReference type="ARBA" id="ARBA00023136"/>
    </source>
</evidence>
<dbReference type="InterPro" id="IPR001478">
    <property type="entry name" value="PDZ"/>
</dbReference>
<evidence type="ECO:0000259" key="14">
    <source>
        <dbReference type="PROSITE" id="PS50052"/>
    </source>
</evidence>
<dbReference type="Gene3D" id="2.30.42.10">
    <property type="match status" value="1"/>
</dbReference>
<dbReference type="PANTHER" id="PTHR23122">
    <property type="entry name" value="MEMBRANE-ASSOCIATED GUANYLATE KINASE MAGUK"/>
    <property type="match status" value="1"/>
</dbReference>
<dbReference type="InterPro" id="IPR008144">
    <property type="entry name" value="Guanylate_kin-like_dom"/>
</dbReference>
<dbReference type="SMART" id="SM00569">
    <property type="entry name" value="L27"/>
    <property type="match status" value="2"/>
</dbReference>
<dbReference type="InterPro" id="IPR004172">
    <property type="entry name" value="L27_dom"/>
</dbReference>
<dbReference type="GO" id="GO:0060090">
    <property type="term" value="F:molecular adaptor activity"/>
    <property type="evidence" value="ECO:0007669"/>
    <property type="project" value="Ensembl"/>
</dbReference>
<dbReference type="SUPFAM" id="SSF50156">
    <property type="entry name" value="PDZ domain-like"/>
    <property type="match status" value="1"/>
</dbReference>
<dbReference type="SMART" id="SM00326">
    <property type="entry name" value="SH3"/>
    <property type="match status" value="1"/>
</dbReference>
<dbReference type="InterPro" id="IPR036892">
    <property type="entry name" value="L27_dom_sf"/>
</dbReference>
<dbReference type="PROSITE" id="PS50002">
    <property type="entry name" value="SH3"/>
    <property type="match status" value="1"/>
</dbReference>
<feature type="domain" description="PDZ" evidence="15">
    <location>
        <begin position="157"/>
        <end position="238"/>
    </location>
</feature>
<evidence type="ECO:0000256" key="1">
    <source>
        <dbReference type="ARBA" id="ARBA00004170"/>
    </source>
</evidence>
<dbReference type="InterPro" id="IPR008145">
    <property type="entry name" value="GK/Ca_channel_bsu"/>
</dbReference>
<keyword evidence="12" id="KW-0812">Transmembrane</keyword>
<dbReference type="AlphaFoldDB" id="A0A8C2SY08"/>
<dbReference type="Ensembl" id="ENSCJPT00005006516.1">
    <property type="protein sequence ID" value="ENSCJPP00005003724.1"/>
    <property type="gene ID" value="ENSCJPG00005003790.1"/>
</dbReference>
<feature type="domain" description="SH3" evidence="13">
    <location>
        <begin position="246"/>
        <end position="316"/>
    </location>
</feature>
<keyword evidence="6" id="KW-0796">Tight junction</keyword>
<dbReference type="InterPro" id="IPR027417">
    <property type="entry name" value="P-loop_NTPase"/>
</dbReference>
<keyword evidence="8" id="KW-0677">Repeat</keyword>
<dbReference type="PROSITE" id="PS51022">
    <property type="entry name" value="L27"/>
    <property type="match status" value="2"/>
</dbReference>
<dbReference type="GO" id="GO:0070830">
    <property type="term" value="P:bicellular tight junction assembly"/>
    <property type="evidence" value="ECO:0007669"/>
    <property type="project" value="Ensembl"/>
</dbReference>
<dbReference type="GO" id="GO:0097025">
    <property type="term" value="C:MPP7-DLG1-LIN7 complex"/>
    <property type="evidence" value="ECO:0007669"/>
    <property type="project" value="Ensembl"/>
</dbReference>
<dbReference type="FunFam" id="3.30.63.10:FF:000002">
    <property type="entry name" value="Guanylate kinase 1"/>
    <property type="match status" value="1"/>
</dbReference>
<evidence type="ECO:0000259" key="15">
    <source>
        <dbReference type="PROSITE" id="PS50106"/>
    </source>
</evidence>
<evidence type="ECO:0000259" key="16">
    <source>
        <dbReference type="PROSITE" id="PS51022"/>
    </source>
</evidence>
<keyword evidence="7 11" id="KW-0728">SH3 domain</keyword>
<dbReference type="Pfam" id="PF00625">
    <property type="entry name" value="Guanylate_kin"/>
    <property type="match status" value="1"/>
</dbReference>
<dbReference type="GO" id="GO:0031334">
    <property type="term" value="P:positive regulation of protein-containing complex assembly"/>
    <property type="evidence" value="ECO:0007669"/>
    <property type="project" value="Ensembl"/>
</dbReference>
<evidence type="ECO:0000256" key="5">
    <source>
        <dbReference type="ARBA" id="ARBA00017019"/>
    </source>
</evidence>
<evidence type="ECO:0000313" key="18">
    <source>
        <dbReference type="Proteomes" id="UP000694412"/>
    </source>
</evidence>
<evidence type="ECO:0000256" key="2">
    <source>
        <dbReference type="ARBA" id="ARBA00004435"/>
    </source>
</evidence>
<dbReference type="SUPFAM" id="SSF101288">
    <property type="entry name" value="L27 domain"/>
    <property type="match status" value="1"/>
</dbReference>
<evidence type="ECO:0000256" key="9">
    <source>
        <dbReference type="ARBA" id="ARBA00022949"/>
    </source>
</evidence>
<dbReference type="Pfam" id="PF00595">
    <property type="entry name" value="PDZ"/>
    <property type="match status" value="1"/>
</dbReference>
<evidence type="ECO:0000313" key="17">
    <source>
        <dbReference type="Ensembl" id="ENSCJPP00005003724.1"/>
    </source>
</evidence>
<sequence length="614" mass="70075">MLQAANYTELLSEINEITPRLHFVFYFHFIGLYELLAALPAQLQPHVDSQEDLTFLWDMFGEKSLHSLVKIHEKLHYYEKQNPVPILHGAAALADDLAEELQSKPLNSEIRELLKLLSKPNLKALLSVHDTVAQKNYDPVLPPMPDDIDEEEDSVKIIRLVKNREPLGATIKRDEHTGAIVVARIMRGGAADRSGLVHVGDELREVNGIAVLHKRPEEIIHILAQSQGAITFKIIPSVKEETPSKEGKMFIRALFDYDPNEDKAIPCKEAGLAFRKGDILQIMSQDDATWWQAKHEGDANPRAGLIPSKHFQESTSVFFAGLLTILLYFLALILCAFTLRPEDAECAGHNSGSYLAGFRRSFRLSRKDKKTNKSMYECKKSDQYDTADIPTYEEVAKYRRQPNDKYRLVVLVGPVGVGLNELKRKLLISDTQHYGVTVPHTTRARRSQESDGVEYIFISKHLFETDVQNNKFIEYGEYKNNYYGTSLDSVRSVLAKNKVCLLDVQPHVMKHLRTYEFKPFVIFIKPPPLDRLRETRKNAKIISSKDDRGTAKPFTEEDFQEMIKSAQVMESQYGHLFDKVIVNDDLATAYSELKATFDRLETETFWVPVSWLHS</sequence>
<feature type="domain" description="L27" evidence="16">
    <location>
        <begin position="83"/>
        <end position="140"/>
    </location>
</feature>
<reference evidence="17" key="3">
    <citation type="submission" date="2025-09" db="UniProtKB">
        <authorList>
            <consortium name="Ensembl"/>
        </authorList>
    </citation>
    <scope>IDENTIFICATION</scope>
</reference>
<dbReference type="FunFam" id="2.30.42.10:FF:000046">
    <property type="entry name" value="MAGUK p55 subfamily member 7"/>
    <property type="match status" value="1"/>
</dbReference>
<name>A0A8C2SY08_COTJA</name>